<dbReference type="GO" id="GO:0000271">
    <property type="term" value="P:polysaccharide biosynthetic process"/>
    <property type="evidence" value="ECO:0007669"/>
    <property type="project" value="TreeGrafter"/>
</dbReference>
<name>A0A853B046_9PSEU</name>
<dbReference type="GO" id="GO:0017000">
    <property type="term" value="P:antibiotic biosynthetic process"/>
    <property type="evidence" value="ECO:0007669"/>
    <property type="project" value="UniProtKB-KW"/>
</dbReference>
<gene>
    <name evidence="4" type="ORF">HNR02_001560</name>
</gene>
<organism evidence="4 5">
    <name type="scientific">Amycolatopsis endophytica</name>
    <dbReference type="NCBI Taxonomy" id="860233"/>
    <lineage>
        <taxon>Bacteria</taxon>
        <taxon>Bacillati</taxon>
        <taxon>Actinomycetota</taxon>
        <taxon>Actinomycetes</taxon>
        <taxon>Pseudonocardiales</taxon>
        <taxon>Pseudonocardiaceae</taxon>
        <taxon>Amycolatopsis</taxon>
    </lineage>
</organism>
<dbReference type="EMBL" id="JACCFK010000001">
    <property type="protein sequence ID" value="NYI88237.1"/>
    <property type="molecule type" value="Genomic_DNA"/>
</dbReference>
<dbReference type="Gene3D" id="3.40.640.10">
    <property type="entry name" value="Type I PLP-dependent aspartate aminotransferase-like (Major domain)"/>
    <property type="match status" value="1"/>
</dbReference>
<protein>
    <submittedName>
        <fullName evidence="4">dTDP-4-amino-4,6-dideoxygalactose transaminase</fullName>
    </submittedName>
</protein>
<comment type="cofactor">
    <cofactor evidence="1">
        <name>pyridoxal 5'-phosphate</name>
        <dbReference type="ChEBI" id="CHEBI:597326"/>
    </cofactor>
</comment>
<dbReference type="GO" id="GO:0008483">
    <property type="term" value="F:transaminase activity"/>
    <property type="evidence" value="ECO:0007669"/>
    <property type="project" value="TreeGrafter"/>
</dbReference>
<evidence type="ECO:0000256" key="2">
    <source>
        <dbReference type="ARBA" id="ARBA00023194"/>
    </source>
</evidence>
<evidence type="ECO:0000313" key="5">
    <source>
        <dbReference type="Proteomes" id="UP000549616"/>
    </source>
</evidence>
<sequence>MIPLTAVDVRDAESLVVEVLRSGSLARGPMVARFEEGFARAAGAVHAVAVNSGTAALVTALRAHGLAAGDEVITSPLADAATLAAVREAGADVRFADITPDYALDPEAVAAAITAGTRAVLPVRPFGRPTDLGQLAALAAEHGLPVVEDAGPAFGAAGDGTNCFSLSPGAIVTTGQGGVLTTNDGELAARLRAARDRGVAMSELHAAVGIPQLSRVDEAIAARRTNARALALGLTGTPGLAVPDGHEWHTFPVLVGPHAMLAREELVAELAGRGVETGVPDRAPEEFRVAALVSGQALSLPSHQALSESDVDRVVREVRDALGA</sequence>
<keyword evidence="5" id="KW-1185">Reference proteome</keyword>
<dbReference type="PANTHER" id="PTHR30244:SF34">
    <property type="entry name" value="DTDP-4-AMINO-4,6-DIDEOXYGALACTOSE TRANSAMINASE"/>
    <property type="match status" value="1"/>
</dbReference>
<dbReference type="InterPro" id="IPR015421">
    <property type="entry name" value="PyrdxlP-dep_Trfase_major"/>
</dbReference>
<dbReference type="Proteomes" id="UP000549616">
    <property type="component" value="Unassembled WGS sequence"/>
</dbReference>
<dbReference type="InterPro" id="IPR015424">
    <property type="entry name" value="PyrdxlP-dep_Trfase"/>
</dbReference>
<dbReference type="Gene3D" id="3.90.1150.10">
    <property type="entry name" value="Aspartate Aminotransferase, domain 1"/>
    <property type="match status" value="1"/>
</dbReference>
<dbReference type="InterPro" id="IPR015422">
    <property type="entry name" value="PyrdxlP-dep_Trfase_small"/>
</dbReference>
<comment type="similarity">
    <text evidence="3">Belongs to the DegT/DnrJ/EryC1 family.</text>
</comment>
<dbReference type="GO" id="GO:0030170">
    <property type="term" value="F:pyridoxal phosphate binding"/>
    <property type="evidence" value="ECO:0007669"/>
    <property type="project" value="TreeGrafter"/>
</dbReference>
<keyword evidence="3" id="KW-0663">Pyridoxal phosphate</keyword>
<dbReference type="SUPFAM" id="SSF53383">
    <property type="entry name" value="PLP-dependent transferases"/>
    <property type="match status" value="1"/>
</dbReference>
<evidence type="ECO:0000313" key="4">
    <source>
        <dbReference type="EMBL" id="NYI88237.1"/>
    </source>
</evidence>
<dbReference type="InterPro" id="IPR000653">
    <property type="entry name" value="DegT/StrS_aminotransferase"/>
</dbReference>
<dbReference type="AlphaFoldDB" id="A0A853B046"/>
<dbReference type="RefSeq" id="WP_179772510.1">
    <property type="nucleotide sequence ID" value="NZ_JACCFK010000001.1"/>
</dbReference>
<comment type="caution">
    <text evidence="4">The sequence shown here is derived from an EMBL/GenBank/DDBJ whole genome shotgun (WGS) entry which is preliminary data.</text>
</comment>
<accession>A0A853B046</accession>
<reference evidence="4 5" key="1">
    <citation type="submission" date="2020-07" db="EMBL/GenBank/DDBJ databases">
        <title>Sequencing the genomes of 1000 actinobacteria strains.</title>
        <authorList>
            <person name="Klenk H.-P."/>
        </authorList>
    </citation>
    <scope>NUCLEOTIDE SEQUENCE [LARGE SCALE GENOMIC DNA]</scope>
    <source>
        <strain evidence="4 5">DSM 104006</strain>
    </source>
</reference>
<dbReference type="PANTHER" id="PTHR30244">
    <property type="entry name" value="TRANSAMINASE"/>
    <property type="match status" value="1"/>
</dbReference>
<proteinExistence type="inferred from homology"/>
<dbReference type="Pfam" id="PF01041">
    <property type="entry name" value="DegT_DnrJ_EryC1"/>
    <property type="match status" value="1"/>
</dbReference>
<dbReference type="PIRSF" id="PIRSF000390">
    <property type="entry name" value="PLP_StrS"/>
    <property type="match status" value="1"/>
</dbReference>
<evidence type="ECO:0000256" key="3">
    <source>
        <dbReference type="RuleBase" id="RU004508"/>
    </source>
</evidence>
<evidence type="ECO:0000256" key="1">
    <source>
        <dbReference type="ARBA" id="ARBA00001933"/>
    </source>
</evidence>
<keyword evidence="2" id="KW-0045">Antibiotic biosynthesis</keyword>